<accession>A0A2H3L3G6</accession>
<dbReference type="PANTHER" id="PTHR48100">
    <property type="entry name" value="BROAD-SPECIFICITY PHOSPHATASE YOR283W-RELATED"/>
    <property type="match status" value="1"/>
</dbReference>
<dbReference type="PANTHER" id="PTHR48100:SF1">
    <property type="entry name" value="HISTIDINE PHOSPHATASE FAMILY PROTEIN-RELATED"/>
    <property type="match status" value="1"/>
</dbReference>
<dbReference type="CDD" id="cd07067">
    <property type="entry name" value="HP_PGM_like"/>
    <property type="match status" value="1"/>
</dbReference>
<gene>
    <name evidence="1" type="ORF">A9Q02_04320</name>
</gene>
<proteinExistence type="predicted"/>
<dbReference type="InterPro" id="IPR029033">
    <property type="entry name" value="His_PPase_superfam"/>
</dbReference>
<comment type="caution">
    <text evidence="1">The sequence shown here is derived from an EMBL/GenBank/DDBJ whole genome shotgun (WGS) entry which is preliminary data.</text>
</comment>
<dbReference type="AlphaFoldDB" id="A0A2H3L3G6"/>
<dbReference type="Pfam" id="PF00300">
    <property type="entry name" value="His_Phos_1"/>
    <property type="match status" value="2"/>
</dbReference>
<dbReference type="InterPro" id="IPR050275">
    <property type="entry name" value="PGM_Phosphatase"/>
</dbReference>
<dbReference type="GO" id="GO:0005737">
    <property type="term" value="C:cytoplasm"/>
    <property type="evidence" value="ECO:0007669"/>
    <property type="project" value="TreeGrafter"/>
</dbReference>
<dbReference type="SUPFAM" id="SSF53254">
    <property type="entry name" value="Phosphoglycerate mutase-like"/>
    <property type="match status" value="1"/>
</dbReference>
<organism evidence="1 2">
    <name type="scientific">Candidatus Chloroploca asiatica</name>
    <dbReference type="NCBI Taxonomy" id="1506545"/>
    <lineage>
        <taxon>Bacteria</taxon>
        <taxon>Bacillati</taxon>
        <taxon>Chloroflexota</taxon>
        <taxon>Chloroflexia</taxon>
        <taxon>Chloroflexales</taxon>
        <taxon>Chloroflexineae</taxon>
        <taxon>Oscillochloridaceae</taxon>
        <taxon>Candidatus Chloroploca</taxon>
    </lineage>
</organism>
<dbReference type="OrthoDB" id="9782128at2"/>
<dbReference type="Gene3D" id="3.40.50.1240">
    <property type="entry name" value="Phosphoglycerate mutase-like"/>
    <property type="match status" value="2"/>
</dbReference>
<keyword evidence="1" id="KW-0418">Kinase</keyword>
<dbReference type="EMBL" id="LYXE01000127">
    <property type="protein sequence ID" value="PDV97682.1"/>
    <property type="molecule type" value="Genomic_DNA"/>
</dbReference>
<protein>
    <submittedName>
        <fullName evidence="1">Phosphoglycerate kinase</fullName>
    </submittedName>
</protein>
<dbReference type="RefSeq" id="WP_097654311.1">
    <property type="nucleotide sequence ID" value="NZ_LYXE01000127.1"/>
</dbReference>
<evidence type="ECO:0000313" key="1">
    <source>
        <dbReference type="EMBL" id="PDV97682.1"/>
    </source>
</evidence>
<dbReference type="GO" id="GO:0016791">
    <property type="term" value="F:phosphatase activity"/>
    <property type="evidence" value="ECO:0007669"/>
    <property type="project" value="TreeGrafter"/>
</dbReference>
<dbReference type="GO" id="GO:0016301">
    <property type="term" value="F:kinase activity"/>
    <property type="evidence" value="ECO:0007669"/>
    <property type="project" value="UniProtKB-KW"/>
</dbReference>
<name>A0A2H3L3G6_9CHLR</name>
<keyword evidence="2" id="KW-1185">Reference proteome</keyword>
<sequence>MLTDLYLIRHGEPARKADIPYQTLPGPDLSPRGREEARQAAAFLAKVGLEHLFVSPFARTTQTAEVLVEHLNIPVTFTSLVQEHGPHEPFDQVRERLRELLAAAKDSPYQRIGLVTHGSPIRALLLEMSCEKIDLSKHVYAGGNPAPTCGIWHIHRVDEHTQRFELVFRPS</sequence>
<keyword evidence="1" id="KW-0808">Transferase</keyword>
<reference evidence="1 2" key="1">
    <citation type="submission" date="2016-05" db="EMBL/GenBank/DDBJ databases">
        <authorList>
            <person name="Lavstsen T."/>
            <person name="Jespersen J.S."/>
        </authorList>
    </citation>
    <scope>NUCLEOTIDE SEQUENCE [LARGE SCALE GENOMIC DNA]</scope>
    <source>
        <strain evidence="1 2">B7-9</strain>
    </source>
</reference>
<dbReference type="Proteomes" id="UP000220922">
    <property type="component" value="Unassembled WGS sequence"/>
</dbReference>
<dbReference type="SMART" id="SM00855">
    <property type="entry name" value="PGAM"/>
    <property type="match status" value="1"/>
</dbReference>
<evidence type="ECO:0000313" key="2">
    <source>
        <dbReference type="Proteomes" id="UP000220922"/>
    </source>
</evidence>
<dbReference type="InterPro" id="IPR013078">
    <property type="entry name" value="His_Pase_superF_clade-1"/>
</dbReference>